<feature type="transmembrane region" description="Helical" evidence="1">
    <location>
        <begin position="147"/>
        <end position="168"/>
    </location>
</feature>
<feature type="transmembrane region" description="Helical" evidence="1">
    <location>
        <begin position="174"/>
        <end position="192"/>
    </location>
</feature>
<dbReference type="AlphaFoldDB" id="A0A5N8V891"/>
<name>A0A5N8V891_9ACTN</name>
<dbReference type="InterPro" id="IPR019692">
    <property type="entry name" value="CFP-6_PH"/>
</dbReference>
<proteinExistence type="predicted"/>
<dbReference type="EMBL" id="VJZD01000014">
    <property type="protein sequence ID" value="MPY30832.1"/>
    <property type="molecule type" value="Genomic_DNA"/>
</dbReference>
<dbReference type="RefSeq" id="WP_152885634.1">
    <property type="nucleotide sequence ID" value="NZ_VJZD01000014.1"/>
</dbReference>
<evidence type="ECO:0000313" key="3">
    <source>
        <dbReference type="EMBL" id="MPY30832.1"/>
    </source>
</evidence>
<evidence type="ECO:0000256" key="1">
    <source>
        <dbReference type="SAM" id="Phobius"/>
    </source>
</evidence>
<dbReference type="Pfam" id="PF10756">
    <property type="entry name" value="bPH_6"/>
    <property type="match status" value="1"/>
</dbReference>
<organism evidence="3 4">
    <name type="scientific">Streptomyces adustus</name>
    <dbReference type="NCBI Taxonomy" id="1609272"/>
    <lineage>
        <taxon>Bacteria</taxon>
        <taxon>Bacillati</taxon>
        <taxon>Actinomycetota</taxon>
        <taxon>Actinomycetes</taxon>
        <taxon>Kitasatosporales</taxon>
        <taxon>Streptomycetaceae</taxon>
        <taxon>Streptomyces</taxon>
    </lineage>
</organism>
<keyword evidence="1" id="KW-0472">Membrane</keyword>
<dbReference type="OrthoDB" id="4090540at2"/>
<keyword evidence="1" id="KW-1133">Transmembrane helix</keyword>
<evidence type="ECO:0000313" key="4">
    <source>
        <dbReference type="Proteomes" id="UP000325849"/>
    </source>
</evidence>
<keyword evidence="1" id="KW-0812">Transmembrane</keyword>
<dbReference type="Proteomes" id="UP000325849">
    <property type="component" value="Unassembled WGS sequence"/>
</dbReference>
<keyword evidence="4" id="KW-1185">Reference proteome</keyword>
<protein>
    <submittedName>
        <fullName evidence="3">PH domain-containing protein</fullName>
    </submittedName>
</protein>
<sequence>MFQTSRDGDFMPRWGRAVYVALMVAIVGWAWLQHARGRTRVGADGITVRGALRERHVPWSDIYDIRAEPFRNRRLDGPLLFAYLYRHDGRRTPLRQMDDWQVADFAAEFEELRGTAVRHRATAWERRPETEELIRLRAGRRRAWEHSVTGALIALAAMFPVMIVRVVIGAAVHPFLLFVCVPAAVFAVVAVVQRRRWRSLVPAYMCEP</sequence>
<comment type="caution">
    <text evidence="3">The sequence shown here is derived from an EMBL/GenBank/DDBJ whole genome shotgun (WGS) entry which is preliminary data.</text>
</comment>
<feature type="domain" description="Low molecular weight protein antigen 6 PH" evidence="2">
    <location>
        <begin position="37"/>
        <end position="95"/>
    </location>
</feature>
<gene>
    <name evidence="3" type="ORF">FNH09_05750</name>
</gene>
<reference evidence="3 4" key="1">
    <citation type="submission" date="2019-07" db="EMBL/GenBank/DDBJ databases">
        <title>New species of Amycolatopsis and Streptomyces.</title>
        <authorList>
            <person name="Duangmal K."/>
            <person name="Teo W.F.A."/>
            <person name="Lipun K."/>
        </authorList>
    </citation>
    <scope>NUCLEOTIDE SEQUENCE [LARGE SCALE GENOMIC DNA]</scope>
    <source>
        <strain evidence="3 4">NBRC 109810</strain>
    </source>
</reference>
<accession>A0A5N8V891</accession>
<evidence type="ECO:0000259" key="2">
    <source>
        <dbReference type="Pfam" id="PF10756"/>
    </source>
</evidence>
<feature type="transmembrane region" description="Helical" evidence="1">
    <location>
        <begin position="14"/>
        <end position="32"/>
    </location>
</feature>